<gene>
    <name evidence="2" type="ORF">D9613_008911</name>
</gene>
<protein>
    <submittedName>
        <fullName evidence="2">Uncharacterized protein</fullName>
    </submittedName>
</protein>
<accession>A0A8H4QTG2</accession>
<name>A0A8H4QTG2_9AGAR</name>
<dbReference type="AlphaFoldDB" id="A0A8H4QTG2"/>
<comment type="caution">
    <text evidence="2">The sequence shown here is derived from an EMBL/GenBank/DDBJ whole genome shotgun (WGS) entry which is preliminary data.</text>
</comment>
<feature type="coiled-coil region" evidence="1">
    <location>
        <begin position="108"/>
        <end position="137"/>
    </location>
</feature>
<keyword evidence="3" id="KW-1185">Reference proteome</keyword>
<organism evidence="2 3">
    <name type="scientific">Agrocybe pediades</name>
    <dbReference type="NCBI Taxonomy" id="84607"/>
    <lineage>
        <taxon>Eukaryota</taxon>
        <taxon>Fungi</taxon>
        <taxon>Dikarya</taxon>
        <taxon>Basidiomycota</taxon>
        <taxon>Agaricomycotina</taxon>
        <taxon>Agaricomycetes</taxon>
        <taxon>Agaricomycetidae</taxon>
        <taxon>Agaricales</taxon>
        <taxon>Agaricineae</taxon>
        <taxon>Strophariaceae</taxon>
        <taxon>Agrocybe</taxon>
    </lineage>
</organism>
<reference evidence="2 3" key="1">
    <citation type="submission" date="2019-12" db="EMBL/GenBank/DDBJ databases">
        <authorList>
            <person name="Floudas D."/>
            <person name="Bentzer J."/>
            <person name="Ahren D."/>
            <person name="Johansson T."/>
            <person name="Persson P."/>
            <person name="Tunlid A."/>
        </authorList>
    </citation>
    <scope>NUCLEOTIDE SEQUENCE [LARGE SCALE GENOMIC DNA]</scope>
    <source>
        <strain evidence="2 3">CBS 102.39</strain>
    </source>
</reference>
<evidence type="ECO:0000313" key="2">
    <source>
        <dbReference type="EMBL" id="KAF4616868.1"/>
    </source>
</evidence>
<evidence type="ECO:0000256" key="1">
    <source>
        <dbReference type="SAM" id="Coils"/>
    </source>
</evidence>
<evidence type="ECO:0000313" key="3">
    <source>
        <dbReference type="Proteomes" id="UP000521872"/>
    </source>
</evidence>
<keyword evidence="1" id="KW-0175">Coiled coil</keyword>
<dbReference type="Proteomes" id="UP000521872">
    <property type="component" value="Unassembled WGS sequence"/>
</dbReference>
<sequence length="328" mass="36813">MGILHPLLQFSTRIANIFMSHAASQDSPIIPGFLGPNSEWDSAPLIIQYWNSVVLAVTTSPDLVGAYTVEQLECWKNSTGLRHEYLIATIVCPNQERVLLRFDRRGPGDQAIEEVKEVQDENERGEAEKALEELLQQDVPQPDKSPYVSRSIFGSGKVDLRSSLSTETNSTAADTVTHVHRASDPAGNPSKRLAVYTDFPPKFPLRDLAIIVRTVNQYAPEYKLFSEQCFWFVRTIIEMCAKIHVPRSKSKANDFDIQAGKFIRRTVNEANPTEVGRLVEDARRAIVADDKRVRMLWEDGEGARLRADTAEARVKVLEEMLAQCSTGQ</sequence>
<dbReference type="EMBL" id="JAACJL010000031">
    <property type="protein sequence ID" value="KAF4616868.1"/>
    <property type="molecule type" value="Genomic_DNA"/>
</dbReference>
<proteinExistence type="predicted"/>